<dbReference type="EMBL" id="AP005873">
    <property type="protein sequence ID" value="BAD08198.1"/>
    <property type="molecule type" value="Genomic_DNA"/>
</dbReference>
<sequence>MAAPALGLASVEVVKASLEKTNGLQQLLLRPSSFSLLLIAGELPSSSSFVWLM</sequence>
<proteinExistence type="predicted"/>
<accession>Q6YU80</accession>
<reference evidence="3" key="4">
    <citation type="journal article" date="2008" name="Nucleic Acids Res.">
        <title>The rice annotation project database (RAP-DB): 2008 update.</title>
        <authorList>
            <consortium name="The rice annotation project (RAP)"/>
        </authorList>
    </citation>
    <scope>GENOME REANNOTATION</scope>
    <source>
        <strain evidence="3">cv. Nipponbare</strain>
    </source>
</reference>
<organism evidence="2 3">
    <name type="scientific">Oryza sativa subsp. japonica</name>
    <name type="common">Rice</name>
    <dbReference type="NCBI Taxonomy" id="39947"/>
    <lineage>
        <taxon>Eukaryota</taxon>
        <taxon>Viridiplantae</taxon>
        <taxon>Streptophyta</taxon>
        <taxon>Embryophyta</taxon>
        <taxon>Tracheophyta</taxon>
        <taxon>Spermatophyta</taxon>
        <taxon>Magnoliopsida</taxon>
        <taxon>Liliopsida</taxon>
        <taxon>Poales</taxon>
        <taxon>Poaceae</taxon>
        <taxon>BOP clade</taxon>
        <taxon>Oryzoideae</taxon>
        <taxon>Oryzeae</taxon>
        <taxon>Oryzinae</taxon>
        <taxon>Oryza</taxon>
        <taxon>Oryza sativa</taxon>
    </lineage>
</organism>
<name>Q6YU80_ORYSJ</name>
<evidence type="ECO:0000313" key="2">
    <source>
        <dbReference type="EMBL" id="BAD08198.1"/>
    </source>
</evidence>
<dbReference type="AlphaFoldDB" id="Q6YU80"/>
<gene>
    <name evidence="2" type="ORF">B1370C05.29</name>
    <name evidence="1" type="ORF">OJ1435_F07.19</name>
</gene>
<evidence type="ECO:0000313" key="1">
    <source>
        <dbReference type="EMBL" id="BAD07815.1"/>
    </source>
</evidence>
<dbReference type="Proteomes" id="UP000000763">
    <property type="component" value="Chromosome 2"/>
</dbReference>
<dbReference type="EMBL" id="AP004187">
    <property type="protein sequence ID" value="BAD07815.1"/>
    <property type="molecule type" value="Genomic_DNA"/>
</dbReference>
<protein>
    <submittedName>
        <fullName evidence="2">Uncharacterized protein</fullName>
    </submittedName>
</protein>
<reference evidence="2" key="2">
    <citation type="submission" date="2002-11" db="EMBL/GenBank/DDBJ databases">
        <title>Oryza sativa nipponbare(GA3) genomic DNA, chromosome 2, BAC clone:B1370C05.</title>
        <authorList>
            <person name="Sasaki T."/>
            <person name="Matsumoto T."/>
            <person name="Katayose Y."/>
        </authorList>
    </citation>
    <scope>NUCLEOTIDE SEQUENCE</scope>
</reference>
<evidence type="ECO:0000313" key="3">
    <source>
        <dbReference type="Proteomes" id="UP000000763"/>
    </source>
</evidence>
<reference evidence="1" key="1">
    <citation type="submission" date="2001-09" db="EMBL/GenBank/DDBJ databases">
        <title>Oryza sativa nipponbare(GA3) genomic DNA, chromosome 2, BAC clone:OJ1435_F07.</title>
        <authorList>
            <person name="Sasaki T."/>
            <person name="Matsumoto T."/>
            <person name="Yamamoto K."/>
        </authorList>
    </citation>
    <scope>NUCLEOTIDE SEQUENCE</scope>
</reference>
<reference evidence="3" key="3">
    <citation type="journal article" date="2005" name="Nature">
        <title>The map-based sequence of the rice genome.</title>
        <authorList>
            <consortium name="International rice genome sequencing project (IRGSP)"/>
            <person name="Matsumoto T."/>
            <person name="Wu J."/>
            <person name="Kanamori H."/>
            <person name="Katayose Y."/>
            <person name="Fujisawa M."/>
            <person name="Namiki N."/>
            <person name="Mizuno H."/>
            <person name="Yamamoto K."/>
            <person name="Antonio B.A."/>
            <person name="Baba T."/>
            <person name="Sakata K."/>
            <person name="Nagamura Y."/>
            <person name="Aoki H."/>
            <person name="Arikawa K."/>
            <person name="Arita K."/>
            <person name="Bito T."/>
            <person name="Chiden Y."/>
            <person name="Fujitsuka N."/>
            <person name="Fukunaka R."/>
            <person name="Hamada M."/>
            <person name="Harada C."/>
            <person name="Hayashi A."/>
            <person name="Hijishita S."/>
            <person name="Honda M."/>
            <person name="Hosokawa S."/>
            <person name="Ichikawa Y."/>
            <person name="Idonuma A."/>
            <person name="Iijima M."/>
            <person name="Ikeda M."/>
            <person name="Ikeno M."/>
            <person name="Ito K."/>
            <person name="Ito S."/>
            <person name="Ito T."/>
            <person name="Ito Y."/>
            <person name="Ito Y."/>
            <person name="Iwabuchi A."/>
            <person name="Kamiya K."/>
            <person name="Karasawa W."/>
            <person name="Kurita K."/>
            <person name="Katagiri S."/>
            <person name="Kikuta A."/>
            <person name="Kobayashi H."/>
            <person name="Kobayashi N."/>
            <person name="Machita K."/>
            <person name="Maehara T."/>
            <person name="Masukawa M."/>
            <person name="Mizubayashi T."/>
            <person name="Mukai Y."/>
            <person name="Nagasaki H."/>
            <person name="Nagata Y."/>
            <person name="Naito S."/>
            <person name="Nakashima M."/>
            <person name="Nakama Y."/>
            <person name="Nakamichi Y."/>
            <person name="Nakamura M."/>
            <person name="Meguro A."/>
            <person name="Negishi M."/>
            <person name="Ohta I."/>
            <person name="Ohta T."/>
            <person name="Okamoto M."/>
            <person name="Ono N."/>
            <person name="Saji S."/>
            <person name="Sakaguchi M."/>
            <person name="Sakai K."/>
            <person name="Shibata M."/>
            <person name="Shimokawa T."/>
            <person name="Song J."/>
            <person name="Takazaki Y."/>
            <person name="Terasawa K."/>
            <person name="Tsugane M."/>
            <person name="Tsuji K."/>
            <person name="Ueda S."/>
            <person name="Waki K."/>
            <person name="Yamagata H."/>
            <person name="Yamamoto M."/>
            <person name="Yamamoto S."/>
            <person name="Yamane H."/>
            <person name="Yoshiki S."/>
            <person name="Yoshihara R."/>
            <person name="Yukawa K."/>
            <person name="Zhong H."/>
            <person name="Yano M."/>
            <person name="Yuan Q."/>
            <person name="Ouyang S."/>
            <person name="Liu J."/>
            <person name="Jones K.M."/>
            <person name="Gansberger K."/>
            <person name="Moffat K."/>
            <person name="Hill J."/>
            <person name="Bera J."/>
            <person name="Fadrosh D."/>
            <person name="Jin S."/>
            <person name="Johri S."/>
            <person name="Kim M."/>
            <person name="Overton L."/>
            <person name="Reardon M."/>
            <person name="Tsitrin T."/>
            <person name="Vuong H."/>
            <person name="Weaver B."/>
            <person name="Ciecko A."/>
            <person name="Tallon L."/>
            <person name="Jackson J."/>
            <person name="Pai G."/>
            <person name="Aken S.V."/>
            <person name="Utterback T."/>
            <person name="Reidmuller S."/>
            <person name="Feldblyum T."/>
            <person name="Hsiao J."/>
            <person name="Zismann V."/>
            <person name="Iobst S."/>
            <person name="de Vazeille A.R."/>
            <person name="Buell C.R."/>
            <person name="Ying K."/>
            <person name="Li Y."/>
            <person name="Lu T."/>
            <person name="Huang Y."/>
            <person name="Zhao Q."/>
            <person name="Feng Q."/>
            <person name="Zhang L."/>
            <person name="Zhu J."/>
            <person name="Weng Q."/>
            <person name="Mu J."/>
            <person name="Lu Y."/>
            <person name="Fan D."/>
            <person name="Liu Y."/>
            <person name="Guan J."/>
            <person name="Zhang Y."/>
            <person name="Yu S."/>
            <person name="Liu X."/>
            <person name="Zhang Y."/>
            <person name="Hong G."/>
            <person name="Han B."/>
            <person name="Choisne N."/>
            <person name="Demange N."/>
            <person name="Orjeda G."/>
            <person name="Samain S."/>
            <person name="Cattolico L."/>
            <person name="Pelletier E."/>
            <person name="Couloux A."/>
            <person name="Segurens B."/>
            <person name="Wincker P."/>
            <person name="D'Hont A."/>
            <person name="Scarpelli C."/>
            <person name="Weissenbach J."/>
            <person name="Salanoubat M."/>
            <person name="Quetier F."/>
            <person name="Yu Y."/>
            <person name="Kim H.R."/>
            <person name="Rambo T."/>
            <person name="Currie J."/>
            <person name="Collura K."/>
            <person name="Luo M."/>
            <person name="Yang T."/>
            <person name="Ammiraju J.S.S."/>
            <person name="Engler F."/>
            <person name="Soderlund C."/>
            <person name="Wing R.A."/>
            <person name="Palmer L.E."/>
            <person name="de la Bastide M."/>
            <person name="Spiegel L."/>
            <person name="Nascimento L."/>
            <person name="Zutavern T."/>
            <person name="O'Shaughnessy A."/>
            <person name="Dike S."/>
            <person name="Dedhia N."/>
            <person name="Preston R."/>
            <person name="Balija V."/>
            <person name="McCombie W.R."/>
            <person name="Chow T."/>
            <person name="Chen H."/>
            <person name="Chung M."/>
            <person name="Chen C."/>
            <person name="Shaw J."/>
            <person name="Wu H."/>
            <person name="Hsiao K."/>
            <person name="Chao Y."/>
            <person name="Chu M."/>
            <person name="Cheng C."/>
            <person name="Hour A."/>
            <person name="Lee P."/>
            <person name="Lin S."/>
            <person name="Lin Y."/>
            <person name="Liou J."/>
            <person name="Liu S."/>
            <person name="Hsing Y."/>
            <person name="Raghuvanshi S."/>
            <person name="Mohanty A."/>
            <person name="Bharti A.K."/>
            <person name="Gaur A."/>
            <person name="Gupta V."/>
            <person name="Kumar D."/>
            <person name="Ravi V."/>
            <person name="Vij S."/>
            <person name="Kapur A."/>
            <person name="Khurana P."/>
            <person name="Khurana P."/>
            <person name="Khurana J.P."/>
            <person name="Tyagi A.K."/>
            <person name="Gaikwad K."/>
            <person name="Singh A."/>
            <person name="Dalal V."/>
            <person name="Srivastava S."/>
            <person name="Dixit A."/>
            <person name="Pal A.K."/>
            <person name="Ghazi I.A."/>
            <person name="Yadav M."/>
            <person name="Pandit A."/>
            <person name="Bhargava A."/>
            <person name="Sureshbabu K."/>
            <person name="Batra K."/>
            <person name="Sharma T.R."/>
            <person name="Mohapatra T."/>
            <person name="Singh N.K."/>
            <person name="Messing J."/>
            <person name="Nelson A.B."/>
            <person name="Fuks G."/>
            <person name="Kavchok S."/>
            <person name="Keizer G."/>
            <person name="Linton E."/>
            <person name="Llaca V."/>
            <person name="Song R."/>
            <person name="Tanyolac B."/>
            <person name="Young S."/>
            <person name="Ho-Il K."/>
            <person name="Hahn J.H."/>
            <person name="Sangsakoo G."/>
            <person name="Vanavichit A."/>
            <person name="de Mattos Luiz.A.T."/>
            <person name="Zimmer P.D."/>
            <person name="Malone G."/>
            <person name="Dellagostin O."/>
            <person name="de Oliveira A.C."/>
            <person name="Bevan M."/>
            <person name="Bancroft I."/>
            <person name="Minx P."/>
            <person name="Cordum H."/>
            <person name="Wilson R."/>
            <person name="Cheng Z."/>
            <person name="Jin W."/>
            <person name="Jiang J."/>
            <person name="Leong S.A."/>
            <person name="Iwama H."/>
            <person name="Gojobori T."/>
            <person name="Itoh T."/>
            <person name="Niimura Y."/>
            <person name="Fujii Y."/>
            <person name="Habara T."/>
            <person name="Sakai H."/>
            <person name="Sato Y."/>
            <person name="Wilson G."/>
            <person name="Kumar K."/>
            <person name="McCouch S."/>
            <person name="Juretic N."/>
            <person name="Hoen D."/>
            <person name="Wright S."/>
            <person name="Bruskiewich R."/>
            <person name="Bureau T."/>
            <person name="Miyao A."/>
            <person name="Hirochika H."/>
            <person name="Nishikawa T."/>
            <person name="Kadowaki K."/>
            <person name="Sugiura M."/>
            <person name="Burr B."/>
            <person name="Sasaki T."/>
        </authorList>
    </citation>
    <scope>NUCLEOTIDE SEQUENCE [LARGE SCALE GENOMIC DNA]</scope>
    <source>
        <strain evidence="3">cv. Nipponbare</strain>
    </source>
</reference>